<reference evidence="4" key="1">
    <citation type="submission" date="2018-05" db="EMBL/GenBank/DDBJ databases">
        <authorList>
            <person name="Liu B.-T."/>
        </authorList>
    </citation>
    <scope>NUCLEOTIDE SEQUENCE [LARGE SCALE GENOMIC DNA]</scope>
    <source>
        <strain evidence="4">WD6-1</strain>
    </source>
</reference>
<name>A0A2U2BSC3_9PROT</name>
<dbReference type="EMBL" id="QEXV01000004">
    <property type="protein sequence ID" value="PWE16899.1"/>
    <property type="molecule type" value="Genomic_DNA"/>
</dbReference>
<feature type="transmembrane region" description="Helical" evidence="2">
    <location>
        <begin position="200"/>
        <end position="223"/>
    </location>
</feature>
<dbReference type="AlphaFoldDB" id="A0A2U2BSC3"/>
<feature type="compositionally biased region" description="Basic and acidic residues" evidence="1">
    <location>
        <begin position="10"/>
        <end position="28"/>
    </location>
</feature>
<keyword evidence="2" id="KW-0812">Transmembrane</keyword>
<feature type="transmembrane region" description="Helical" evidence="2">
    <location>
        <begin position="63"/>
        <end position="84"/>
    </location>
</feature>
<dbReference type="RefSeq" id="WP_109253122.1">
    <property type="nucleotide sequence ID" value="NZ_QEXV01000004.1"/>
</dbReference>
<keyword evidence="2" id="KW-1133">Transmembrane helix</keyword>
<organism evidence="3 4">
    <name type="scientific">Marinicauda salina</name>
    <dbReference type="NCBI Taxonomy" id="2135793"/>
    <lineage>
        <taxon>Bacteria</taxon>
        <taxon>Pseudomonadati</taxon>
        <taxon>Pseudomonadota</taxon>
        <taxon>Alphaproteobacteria</taxon>
        <taxon>Maricaulales</taxon>
        <taxon>Maricaulaceae</taxon>
        <taxon>Marinicauda</taxon>
    </lineage>
</organism>
<feature type="transmembrane region" description="Helical" evidence="2">
    <location>
        <begin position="104"/>
        <end position="130"/>
    </location>
</feature>
<keyword evidence="4" id="KW-1185">Reference proteome</keyword>
<comment type="caution">
    <text evidence="3">The sequence shown here is derived from an EMBL/GenBank/DDBJ whole genome shotgun (WGS) entry which is preliminary data.</text>
</comment>
<gene>
    <name evidence="3" type="ORF">DDZ18_09290</name>
</gene>
<protein>
    <submittedName>
        <fullName evidence="3">Uncharacterized protein</fullName>
    </submittedName>
</protein>
<evidence type="ECO:0000313" key="4">
    <source>
        <dbReference type="Proteomes" id="UP000245168"/>
    </source>
</evidence>
<keyword evidence="2" id="KW-0472">Membrane</keyword>
<evidence type="ECO:0000313" key="3">
    <source>
        <dbReference type="EMBL" id="PWE16899.1"/>
    </source>
</evidence>
<dbReference type="Proteomes" id="UP000245168">
    <property type="component" value="Unassembled WGS sequence"/>
</dbReference>
<feature type="region of interest" description="Disordered" evidence="1">
    <location>
        <begin position="1"/>
        <end position="28"/>
    </location>
</feature>
<feature type="transmembrane region" description="Helical" evidence="2">
    <location>
        <begin position="171"/>
        <end position="194"/>
    </location>
</feature>
<evidence type="ECO:0000256" key="1">
    <source>
        <dbReference type="SAM" id="MobiDB-lite"/>
    </source>
</evidence>
<sequence>MVGNIVPRAEGSRGRFQNESETDETRDKAELVFSDASEIKDPEEERHRRQAVAQHYRRASGQIFSTIILVALAASAWPAWRLLYSVTADEPQVLGPLFGFELPMSPLIATLSAGAAIVGLFAYLIWLWWYRRERLHDWAKNAAHADARQPEKSAAGYMELFRLYARTKRRAFFTMAYGVAFGWLGIAGVLQFLYQDRNTHSWTLLGASLAIACIALLILFIGFDLSRRYLPGKILVTRTLILSTLATTSQTDYHKALEVAMEYERRKIEEKPWWFYSFARPPKKNWFN</sequence>
<accession>A0A2U2BSC3</accession>
<proteinExistence type="predicted"/>
<evidence type="ECO:0000256" key="2">
    <source>
        <dbReference type="SAM" id="Phobius"/>
    </source>
</evidence>